<feature type="transmembrane region" description="Helical" evidence="3">
    <location>
        <begin position="401"/>
        <end position="433"/>
    </location>
</feature>
<reference evidence="5" key="1">
    <citation type="submission" date="2015-07" db="EMBL/GenBank/DDBJ databases">
        <title>MeaNS - Measles Nucleotide Surveillance Program.</title>
        <authorList>
            <person name="Tran T."/>
            <person name="Druce J."/>
        </authorList>
    </citation>
    <scope>NUCLEOTIDE SEQUENCE</scope>
    <source>
        <strain evidence="5">UCB-OBI-ISO-001</strain>
        <tissue evidence="5">Gonad</tissue>
    </source>
</reference>
<feature type="repeat" description="ANK" evidence="1">
    <location>
        <begin position="185"/>
        <end position="217"/>
    </location>
</feature>
<proteinExistence type="predicted"/>
<keyword evidence="3" id="KW-1133">Transmembrane helix</keyword>
<keyword evidence="1" id="KW-0040">ANK repeat</keyword>
<keyword evidence="3" id="KW-0472">Membrane</keyword>
<feature type="region of interest" description="Disordered" evidence="2">
    <location>
        <begin position="594"/>
        <end position="619"/>
    </location>
</feature>
<dbReference type="AlphaFoldDB" id="A0A0L8HP84"/>
<name>A0A0L8HP84_OCTBM</name>
<evidence type="ECO:0000256" key="2">
    <source>
        <dbReference type="SAM" id="MobiDB-lite"/>
    </source>
</evidence>
<dbReference type="OrthoDB" id="2130750at2759"/>
<dbReference type="STRING" id="37653.A0A0L8HP84"/>
<dbReference type="SUPFAM" id="SSF48403">
    <property type="entry name" value="Ankyrin repeat"/>
    <property type="match status" value="1"/>
</dbReference>
<dbReference type="SMART" id="SM01052">
    <property type="entry name" value="CAP_GLY"/>
    <property type="match status" value="3"/>
</dbReference>
<dbReference type="Pfam" id="PF01302">
    <property type="entry name" value="CAP_GLY"/>
    <property type="match status" value="3"/>
</dbReference>
<evidence type="ECO:0000259" key="4">
    <source>
        <dbReference type="PROSITE" id="PS50245"/>
    </source>
</evidence>
<gene>
    <name evidence="5" type="ORF">OCBIM_22009875mg</name>
</gene>
<dbReference type="Pfam" id="PF12796">
    <property type="entry name" value="Ank_2"/>
    <property type="match status" value="1"/>
</dbReference>
<feature type="domain" description="CAP-Gly" evidence="4">
    <location>
        <begin position="652"/>
        <end position="694"/>
    </location>
</feature>
<organism evidence="5">
    <name type="scientific">Octopus bimaculoides</name>
    <name type="common">California two-spotted octopus</name>
    <dbReference type="NCBI Taxonomy" id="37653"/>
    <lineage>
        <taxon>Eukaryota</taxon>
        <taxon>Metazoa</taxon>
        <taxon>Spiralia</taxon>
        <taxon>Lophotrochozoa</taxon>
        <taxon>Mollusca</taxon>
        <taxon>Cephalopoda</taxon>
        <taxon>Coleoidea</taxon>
        <taxon>Octopodiformes</taxon>
        <taxon>Octopoda</taxon>
        <taxon>Incirrata</taxon>
        <taxon>Octopodidae</taxon>
        <taxon>Octopus</taxon>
    </lineage>
</organism>
<dbReference type="SMART" id="SM00248">
    <property type="entry name" value="ANK"/>
    <property type="match status" value="3"/>
</dbReference>
<dbReference type="InterPro" id="IPR036859">
    <property type="entry name" value="CAP-Gly_dom_sf"/>
</dbReference>
<feature type="domain" description="CAP-Gly" evidence="4">
    <location>
        <begin position="523"/>
        <end position="565"/>
    </location>
</feature>
<dbReference type="Gene3D" id="2.30.30.190">
    <property type="entry name" value="CAP Gly-rich-like domain"/>
    <property type="match status" value="3"/>
</dbReference>
<protein>
    <recommendedName>
        <fullName evidence="4">CAP-Gly domain-containing protein</fullName>
    </recommendedName>
</protein>
<dbReference type="EMBL" id="KQ417621">
    <property type="protein sequence ID" value="KOF91027.1"/>
    <property type="molecule type" value="Genomic_DNA"/>
</dbReference>
<dbReference type="InterPro" id="IPR000938">
    <property type="entry name" value="CAP-Gly_domain"/>
</dbReference>
<dbReference type="PROSITE" id="PS00845">
    <property type="entry name" value="CAP_GLY_1"/>
    <property type="match status" value="2"/>
</dbReference>
<evidence type="ECO:0000313" key="5">
    <source>
        <dbReference type="EMBL" id="KOF91027.1"/>
    </source>
</evidence>
<dbReference type="PANTHER" id="PTHR18916">
    <property type="entry name" value="DYNACTIN 1-RELATED MICROTUBULE-BINDING"/>
    <property type="match status" value="1"/>
</dbReference>
<dbReference type="InterPro" id="IPR002110">
    <property type="entry name" value="Ankyrin_rpt"/>
</dbReference>
<evidence type="ECO:0000256" key="3">
    <source>
        <dbReference type="SAM" id="Phobius"/>
    </source>
</evidence>
<feature type="domain" description="CAP-Gly" evidence="4">
    <location>
        <begin position="298"/>
        <end position="340"/>
    </location>
</feature>
<accession>A0A0L8HP84</accession>
<sequence length="728" mass="79268">MRTDEDDDNIFEPDPLLNCEQNPEYPMIHPCVDPPLCSNCQKSELSFFDPNCPGCHEILLRPTTLVPEIFAILRQWTPQTQQNIELLVDQILERGANINDRDGLTDMTLLHYASKAGASGVGDAEMASRVVTMLLDKGADPFIRCRWTNMTALHYAAYFDIAPAIKILLKTTKAIDIDHTCSEFDHGSALHIAASNVAYNAVKVLQQNGANAYMKDDLGRYPIDCVPDPKNFPEDSEMGKLAAKIRKMMPEAGPVSPNTCSPIFDPTQSRVTLQAMGLRLGDKVVINGTKSGALRYCGPTEFAAGIWAGIELDEPIGKNDGSVGGIMYFRCASNHGVFAPVSKIAKLGSSPVRVSTSGCTSSPLKTPRPLSVDISHISAKVDTEQAVLGLNGNHHITITTLIIIIVIITTIIIITIIIITVVIIIIIIIIVIVTIISMKLTHFLTNCCYRSCPECMAAVLCMINKSKKNKRLIVPVMLILVTTDIYVGRSKSTASSTSDGGDIEVGDRVIVAGQRKGTVRFYGETQFALGCWYGIELDRAVGKNDGSVNGQRYFTCKAKYGVFAPPSRIQKLGEKRFSSSESLDTISWGAVSEKNEKRSSSSNSSRLRTPTKLAKNTNPKIARVPGASSDLKLEIGMGVFCSNELGVIRYIGPTDFAEGIWIGVELRTAKGKNDGSVNNKRYFLCKPNCGLLVRPNKITVRGINGAKLMGGETSVEKENSLNGELKNK</sequence>
<dbReference type="Gene3D" id="1.25.40.20">
    <property type="entry name" value="Ankyrin repeat-containing domain"/>
    <property type="match status" value="2"/>
</dbReference>
<dbReference type="PANTHER" id="PTHR18916:SF88">
    <property type="entry name" value="CAP-GLY DOMAIN-CONTAINING PROTEIN"/>
    <property type="match status" value="1"/>
</dbReference>
<dbReference type="PROSITE" id="PS50088">
    <property type="entry name" value="ANK_REPEAT"/>
    <property type="match status" value="1"/>
</dbReference>
<dbReference type="SUPFAM" id="SSF74924">
    <property type="entry name" value="Cap-Gly domain"/>
    <property type="match status" value="3"/>
</dbReference>
<keyword evidence="3" id="KW-0812">Transmembrane</keyword>
<dbReference type="PROSITE" id="PS50245">
    <property type="entry name" value="CAP_GLY_2"/>
    <property type="match status" value="3"/>
</dbReference>
<dbReference type="InterPro" id="IPR036770">
    <property type="entry name" value="Ankyrin_rpt-contain_sf"/>
</dbReference>
<evidence type="ECO:0000256" key="1">
    <source>
        <dbReference type="PROSITE-ProRule" id="PRU00023"/>
    </source>
</evidence>